<feature type="transmembrane region" description="Helical" evidence="6">
    <location>
        <begin position="180"/>
        <end position="199"/>
    </location>
</feature>
<reference evidence="8 9" key="1">
    <citation type="submission" date="2024-03" db="EMBL/GenBank/DDBJ databases">
        <title>Aureococcus anophagefferens CCMP1851 and Kratosvirus quantuckense: Draft genome of a second virus-susceptible host strain in the model system.</title>
        <authorList>
            <person name="Chase E."/>
            <person name="Truchon A.R."/>
            <person name="Schepens W."/>
            <person name="Wilhelm S.W."/>
        </authorList>
    </citation>
    <scope>NUCLEOTIDE SEQUENCE [LARGE SCALE GENOMIC DNA]</scope>
    <source>
        <strain evidence="8 9">CCMP1851</strain>
    </source>
</reference>
<name>A0ABR1GDL4_AURAN</name>
<accession>A0ABR1GDL4</accession>
<dbReference type="NCBIfam" id="TIGR03718">
    <property type="entry name" value="R_switched_Alx"/>
    <property type="match status" value="1"/>
</dbReference>
<feature type="transmembrane region" description="Helical" evidence="6">
    <location>
        <begin position="310"/>
        <end position="333"/>
    </location>
</feature>
<evidence type="ECO:0000256" key="2">
    <source>
        <dbReference type="ARBA" id="ARBA00022692"/>
    </source>
</evidence>
<feature type="region of interest" description="Disordered" evidence="5">
    <location>
        <begin position="28"/>
        <end position="60"/>
    </location>
</feature>
<feature type="signal peptide" evidence="7">
    <location>
        <begin position="1"/>
        <end position="23"/>
    </location>
</feature>
<comment type="caution">
    <text evidence="8">The sequence shown here is derived from an EMBL/GenBank/DDBJ whole genome shotgun (WGS) entry which is preliminary data.</text>
</comment>
<feature type="transmembrane region" description="Helical" evidence="6">
    <location>
        <begin position="153"/>
        <end position="173"/>
    </location>
</feature>
<proteinExistence type="predicted"/>
<feature type="compositionally biased region" description="Low complexity" evidence="5">
    <location>
        <begin position="28"/>
        <end position="41"/>
    </location>
</feature>
<dbReference type="EMBL" id="JBBJCI010000033">
    <property type="protein sequence ID" value="KAK7253983.1"/>
    <property type="molecule type" value="Genomic_DNA"/>
</dbReference>
<keyword evidence="2 6" id="KW-0812">Transmembrane</keyword>
<feature type="chain" id="PRO_5045515405" evidence="7">
    <location>
        <begin position="24"/>
        <end position="367"/>
    </location>
</feature>
<keyword evidence="7" id="KW-0732">Signal</keyword>
<sequence>MASMHRLHRVVLLAAVLRASCLAPVPRRAAPSRAPGAATVARRAPRPSPLADGRRAPRLNRAAGPFRPAPLLASSPEASDDLAPASPLLAVLSVAAAAAFGLGVYAARGPEAALEFSAGYVVEQSLSVDNLLVFLVLFDYFRVPAGPMQDKALAYGLYGAVVCRGVFVGLGAVALAKFRVVLLAFAGLLIFTSAKILLLEEGDGDEDVSENAVVRLVNSQSVFPATDAYDADDPSNFFTLGADGVKRATPLLAAVACLELSDVVFAVDSVPAVFGVTEDPFLVYTSNMFAILGLRAWYGVLSKAADDLAYLEKAVAVVLGFVGLKLGFGYFGYEIETGQSLAVIATVLGAGILASIYFPPDEGEESP</sequence>
<dbReference type="PANTHER" id="PTHR30238">
    <property type="entry name" value="MEMBRANE BOUND PREDICTED REDOX MODULATOR"/>
    <property type="match status" value="1"/>
</dbReference>
<keyword evidence="9" id="KW-1185">Reference proteome</keyword>
<feature type="transmembrane region" description="Helical" evidence="6">
    <location>
        <begin position="281"/>
        <end position="298"/>
    </location>
</feature>
<dbReference type="Proteomes" id="UP001363151">
    <property type="component" value="Unassembled WGS sequence"/>
</dbReference>
<evidence type="ECO:0000256" key="1">
    <source>
        <dbReference type="ARBA" id="ARBA00004141"/>
    </source>
</evidence>
<organism evidence="8 9">
    <name type="scientific">Aureococcus anophagefferens</name>
    <name type="common">Harmful bloom alga</name>
    <dbReference type="NCBI Taxonomy" id="44056"/>
    <lineage>
        <taxon>Eukaryota</taxon>
        <taxon>Sar</taxon>
        <taxon>Stramenopiles</taxon>
        <taxon>Ochrophyta</taxon>
        <taxon>Pelagophyceae</taxon>
        <taxon>Pelagomonadales</taxon>
        <taxon>Pelagomonadaceae</taxon>
        <taxon>Aureococcus</taxon>
    </lineage>
</organism>
<evidence type="ECO:0000256" key="4">
    <source>
        <dbReference type="ARBA" id="ARBA00023136"/>
    </source>
</evidence>
<feature type="transmembrane region" description="Helical" evidence="6">
    <location>
        <begin position="88"/>
        <end position="107"/>
    </location>
</feature>
<gene>
    <name evidence="8" type="ORF">SO694_00003639</name>
</gene>
<dbReference type="InterPro" id="IPR005496">
    <property type="entry name" value="Integral_membrane_TerC"/>
</dbReference>
<dbReference type="PANTHER" id="PTHR30238:SF0">
    <property type="entry name" value="THYLAKOID MEMBRANE PROTEIN TERC, CHLOROPLASTIC"/>
    <property type="match status" value="1"/>
</dbReference>
<evidence type="ECO:0000256" key="6">
    <source>
        <dbReference type="SAM" id="Phobius"/>
    </source>
</evidence>
<evidence type="ECO:0000256" key="5">
    <source>
        <dbReference type="SAM" id="MobiDB-lite"/>
    </source>
</evidence>
<dbReference type="InterPro" id="IPR022369">
    <property type="entry name" value="Integral_membrane_TerC_rswitch"/>
</dbReference>
<dbReference type="Pfam" id="PF03741">
    <property type="entry name" value="TerC"/>
    <property type="match status" value="1"/>
</dbReference>
<evidence type="ECO:0000313" key="8">
    <source>
        <dbReference type="EMBL" id="KAK7253983.1"/>
    </source>
</evidence>
<keyword evidence="3 6" id="KW-1133">Transmembrane helix</keyword>
<evidence type="ECO:0000256" key="3">
    <source>
        <dbReference type="ARBA" id="ARBA00022989"/>
    </source>
</evidence>
<evidence type="ECO:0000256" key="7">
    <source>
        <dbReference type="SAM" id="SignalP"/>
    </source>
</evidence>
<feature type="transmembrane region" description="Helical" evidence="6">
    <location>
        <begin position="339"/>
        <end position="358"/>
    </location>
</feature>
<comment type="subcellular location">
    <subcellularLocation>
        <location evidence="1">Membrane</location>
        <topology evidence="1">Multi-pass membrane protein</topology>
    </subcellularLocation>
</comment>
<keyword evidence="4 6" id="KW-0472">Membrane</keyword>
<protein>
    <submittedName>
        <fullName evidence="8">Integral membrane protein TerC</fullName>
    </submittedName>
</protein>
<feature type="transmembrane region" description="Helical" evidence="6">
    <location>
        <begin position="119"/>
        <end position="141"/>
    </location>
</feature>
<evidence type="ECO:0000313" key="9">
    <source>
        <dbReference type="Proteomes" id="UP001363151"/>
    </source>
</evidence>